<accession>A0A0M6YHD8</accession>
<evidence type="ECO:0000313" key="7">
    <source>
        <dbReference type="Proteomes" id="UP000049222"/>
    </source>
</evidence>
<keyword evidence="3 6" id="KW-0808">Transferase</keyword>
<reference evidence="6 7" key="1">
    <citation type="submission" date="2015-07" db="EMBL/GenBank/DDBJ databases">
        <authorList>
            <person name="Noorani M."/>
        </authorList>
    </citation>
    <scope>NUCLEOTIDE SEQUENCE [LARGE SCALE GENOMIC DNA]</scope>
    <source>
        <strain evidence="6 7">CECT 7802</strain>
    </source>
</reference>
<proteinExistence type="inferred from homology"/>
<keyword evidence="7" id="KW-1185">Reference proteome</keyword>
<feature type="domain" description="Glycosyltransferase 2-like" evidence="5">
    <location>
        <begin position="10"/>
        <end position="130"/>
    </location>
</feature>
<dbReference type="EMBL" id="CXSU01000011">
    <property type="protein sequence ID" value="CTQ49334.1"/>
    <property type="molecule type" value="Genomic_DNA"/>
</dbReference>
<evidence type="ECO:0000256" key="3">
    <source>
        <dbReference type="ARBA" id="ARBA00022679"/>
    </source>
</evidence>
<dbReference type="SUPFAM" id="SSF53448">
    <property type="entry name" value="Nucleotide-diphospho-sugar transferases"/>
    <property type="match status" value="1"/>
</dbReference>
<dbReference type="InterPro" id="IPR029044">
    <property type="entry name" value="Nucleotide-diphossugar_trans"/>
</dbReference>
<evidence type="ECO:0000256" key="1">
    <source>
        <dbReference type="ARBA" id="ARBA00006739"/>
    </source>
</evidence>
<keyword evidence="2" id="KW-0328">Glycosyltransferase</keyword>
<dbReference type="Proteomes" id="UP000049222">
    <property type="component" value="Unassembled WGS sequence"/>
</dbReference>
<sequence length="312" mass="33819">MTTDLPRLGVVIVTHGSGDVVGDCLESLLSSDDVALSVVVVDNASRDDTADVVGKHTAPAPHALIWRPTGRNGGFAAGVNAGLDILLKDQGLDRFWVLNPDTIVPPGTARAFATHAPSRDFAMIGGRVIYAEPPHAIQIDGGTIDWKTGQTRNLNQGKPGDTPPPDPDDVDFVTGASLVVSRLFLSRAGKMPEDYFLYYEEVDWALQAADLPLLYCTRAVVHHQAGTSIGSPKPGRHASPFSEWFKHRARMKFVRRHRRVSYYGAVVFTFAKAMQMFLKRDFRAAEAILRGGLGMRPPKAVAARLARGGVAL</sequence>
<evidence type="ECO:0000256" key="2">
    <source>
        <dbReference type="ARBA" id="ARBA00022676"/>
    </source>
</evidence>
<name>A0A0M6YHD8_9RHOB</name>
<dbReference type="RefSeq" id="WP_055083847.1">
    <property type="nucleotide sequence ID" value="NZ_CXSU01000011.1"/>
</dbReference>
<evidence type="ECO:0000313" key="6">
    <source>
        <dbReference type="EMBL" id="CTQ49334.1"/>
    </source>
</evidence>
<evidence type="ECO:0000256" key="4">
    <source>
        <dbReference type="SAM" id="MobiDB-lite"/>
    </source>
</evidence>
<dbReference type="Pfam" id="PF00535">
    <property type="entry name" value="Glycos_transf_2"/>
    <property type="match status" value="1"/>
</dbReference>
<evidence type="ECO:0000259" key="5">
    <source>
        <dbReference type="Pfam" id="PF00535"/>
    </source>
</evidence>
<protein>
    <submittedName>
        <fullName evidence="6">Rhamnosyltransferase</fullName>
    </submittedName>
</protein>
<comment type="similarity">
    <text evidence="1">Belongs to the glycosyltransferase 2 family.</text>
</comment>
<dbReference type="PANTHER" id="PTHR43179">
    <property type="entry name" value="RHAMNOSYLTRANSFERASE WBBL"/>
    <property type="match status" value="1"/>
</dbReference>
<dbReference type="PANTHER" id="PTHR43179:SF12">
    <property type="entry name" value="GALACTOFURANOSYLTRANSFERASE GLFT2"/>
    <property type="match status" value="1"/>
</dbReference>
<dbReference type="STRING" id="420998.JDO7802_01347"/>
<dbReference type="Gene3D" id="3.90.550.10">
    <property type="entry name" value="Spore Coat Polysaccharide Biosynthesis Protein SpsA, Chain A"/>
    <property type="match status" value="1"/>
</dbReference>
<gene>
    <name evidence="6" type="ORF">JDO7802_01347</name>
</gene>
<feature type="region of interest" description="Disordered" evidence="4">
    <location>
        <begin position="148"/>
        <end position="167"/>
    </location>
</feature>
<dbReference type="GO" id="GO:0016757">
    <property type="term" value="F:glycosyltransferase activity"/>
    <property type="evidence" value="ECO:0007669"/>
    <property type="project" value="UniProtKB-KW"/>
</dbReference>
<dbReference type="AlphaFoldDB" id="A0A0M6YHD8"/>
<organism evidence="6 7">
    <name type="scientific">Jannaschia donghaensis</name>
    <dbReference type="NCBI Taxonomy" id="420998"/>
    <lineage>
        <taxon>Bacteria</taxon>
        <taxon>Pseudomonadati</taxon>
        <taxon>Pseudomonadota</taxon>
        <taxon>Alphaproteobacteria</taxon>
        <taxon>Rhodobacterales</taxon>
        <taxon>Roseobacteraceae</taxon>
        <taxon>Jannaschia</taxon>
    </lineage>
</organism>
<dbReference type="OrthoDB" id="9771846at2"/>
<dbReference type="InterPro" id="IPR001173">
    <property type="entry name" value="Glyco_trans_2-like"/>
</dbReference>